<name>A0A4V2Q4K4_9GAMM</name>
<accession>A0A4V2Q4K4</accession>
<sequence>MADLSKLKKSKLGTPPSPDEASQNLTAPEVAPATPQAEPRPRRDGRSARKTHRTLPFATRVSPDFDGRLRDIAERDGLLLVEVLERALDAYEALKESR</sequence>
<gene>
    <name evidence="2" type="ORF">EV691_1649</name>
</gene>
<evidence type="ECO:0008006" key="4">
    <source>
        <dbReference type="Google" id="ProtNLM"/>
    </source>
</evidence>
<evidence type="ECO:0000313" key="2">
    <source>
        <dbReference type="EMBL" id="TCL15386.1"/>
    </source>
</evidence>
<dbReference type="RefSeq" id="WP_131301514.1">
    <property type="nucleotide sequence ID" value="NZ_JBHLST010000089.1"/>
</dbReference>
<reference evidence="2 3" key="1">
    <citation type="submission" date="2019-03" db="EMBL/GenBank/DDBJ databases">
        <title>Genomic Encyclopedia of Type Strains, Phase IV (KMG-IV): sequencing the most valuable type-strain genomes for metagenomic binning, comparative biology and taxonomic classification.</title>
        <authorList>
            <person name="Goeker M."/>
        </authorList>
    </citation>
    <scope>NUCLEOTIDE SEQUENCE [LARGE SCALE GENOMIC DNA]</scope>
    <source>
        <strain evidence="2 3">DSM 2286</strain>
    </source>
</reference>
<dbReference type="Proteomes" id="UP000295169">
    <property type="component" value="Unassembled WGS sequence"/>
</dbReference>
<organism evidence="2 3">
    <name type="scientific">Azotobacter chroococcum</name>
    <dbReference type="NCBI Taxonomy" id="353"/>
    <lineage>
        <taxon>Bacteria</taxon>
        <taxon>Pseudomonadati</taxon>
        <taxon>Pseudomonadota</taxon>
        <taxon>Gammaproteobacteria</taxon>
        <taxon>Pseudomonadales</taxon>
        <taxon>Pseudomonadaceae</taxon>
        <taxon>Azotobacter</taxon>
    </lineage>
</organism>
<evidence type="ECO:0000256" key="1">
    <source>
        <dbReference type="SAM" id="MobiDB-lite"/>
    </source>
</evidence>
<comment type="caution">
    <text evidence="2">The sequence shown here is derived from an EMBL/GenBank/DDBJ whole genome shotgun (WGS) entry which is preliminary data.</text>
</comment>
<dbReference type="EMBL" id="SMMU01000064">
    <property type="protein sequence ID" value="TCL15386.1"/>
    <property type="molecule type" value="Genomic_DNA"/>
</dbReference>
<proteinExistence type="predicted"/>
<evidence type="ECO:0000313" key="3">
    <source>
        <dbReference type="Proteomes" id="UP000295169"/>
    </source>
</evidence>
<dbReference type="AlphaFoldDB" id="A0A4V2Q4K4"/>
<protein>
    <recommendedName>
        <fullName evidence="4">Stability/partitioning determinant</fullName>
    </recommendedName>
</protein>
<feature type="region of interest" description="Disordered" evidence="1">
    <location>
        <begin position="1"/>
        <end position="56"/>
    </location>
</feature>